<feature type="compositionally biased region" description="Basic and acidic residues" evidence="1">
    <location>
        <begin position="80"/>
        <end position="101"/>
    </location>
</feature>
<protein>
    <recommendedName>
        <fullName evidence="4">Lipoprotein</fullName>
    </recommendedName>
</protein>
<dbReference type="RefSeq" id="WP_188539540.1">
    <property type="nucleotide sequence ID" value="NZ_BMFT01000001.1"/>
</dbReference>
<evidence type="ECO:0000256" key="1">
    <source>
        <dbReference type="SAM" id="MobiDB-lite"/>
    </source>
</evidence>
<name>A0ABQ1YIW7_9BACL</name>
<organism evidence="2 3">
    <name type="scientific">Paenibacillus segetis</name>
    <dbReference type="NCBI Taxonomy" id="1325360"/>
    <lineage>
        <taxon>Bacteria</taxon>
        <taxon>Bacillati</taxon>
        <taxon>Bacillota</taxon>
        <taxon>Bacilli</taxon>
        <taxon>Bacillales</taxon>
        <taxon>Paenibacillaceae</taxon>
        <taxon>Paenibacillus</taxon>
    </lineage>
</organism>
<comment type="caution">
    <text evidence="2">The sequence shown here is derived from an EMBL/GenBank/DDBJ whole genome shotgun (WGS) entry which is preliminary data.</text>
</comment>
<feature type="region of interest" description="Disordered" evidence="1">
    <location>
        <begin position="25"/>
        <end position="57"/>
    </location>
</feature>
<evidence type="ECO:0000313" key="3">
    <source>
        <dbReference type="Proteomes" id="UP000659344"/>
    </source>
</evidence>
<evidence type="ECO:0008006" key="4">
    <source>
        <dbReference type="Google" id="ProtNLM"/>
    </source>
</evidence>
<feature type="compositionally biased region" description="Polar residues" evidence="1">
    <location>
        <begin position="25"/>
        <end position="34"/>
    </location>
</feature>
<sequence>MKKIVPFIISGGLVASMLLGGCSSNPESQSNTTAQINSSPNQQSQVQNGRPNMSMNIGKIKSINDNTLTIYTADMSNRPTRNDGGEDIQKGQGDVPKKPEGEQGIANGVPPEEGMPIGGRQGSGMKQSFSEETTDITIDADTKIVTITFDNGTRQESPISLSDLKTDDVIQYTLKADTQIAESITLNNGRPEGVAPEATTNNTNGK</sequence>
<feature type="compositionally biased region" description="Low complexity" evidence="1">
    <location>
        <begin position="35"/>
        <end position="48"/>
    </location>
</feature>
<accession>A0ABQ1YIW7</accession>
<dbReference type="PROSITE" id="PS51257">
    <property type="entry name" value="PROKAR_LIPOPROTEIN"/>
    <property type="match status" value="1"/>
</dbReference>
<reference evidence="3" key="1">
    <citation type="journal article" date="2019" name="Int. J. Syst. Evol. Microbiol.">
        <title>The Global Catalogue of Microorganisms (GCM) 10K type strain sequencing project: providing services to taxonomists for standard genome sequencing and annotation.</title>
        <authorList>
            <consortium name="The Broad Institute Genomics Platform"/>
            <consortium name="The Broad Institute Genome Sequencing Center for Infectious Disease"/>
            <person name="Wu L."/>
            <person name="Ma J."/>
        </authorList>
    </citation>
    <scope>NUCLEOTIDE SEQUENCE [LARGE SCALE GENOMIC DNA]</scope>
    <source>
        <strain evidence="3">CGMCC 1.12769</strain>
    </source>
</reference>
<feature type="region of interest" description="Disordered" evidence="1">
    <location>
        <begin position="75"/>
        <end position="127"/>
    </location>
</feature>
<evidence type="ECO:0000313" key="2">
    <source>
        <dbReference type="EMBL" id="GGH26295.1"/>
    </source>
</evidence>
<keyword evidence="3" id="KW-1185">Reference proteome</keyword>
<dbReference type="EMBL" id="BMFT01000001">
    <property type="protein sequence ID" value="GGH26295.1"/>
    <property type="molecule type" value="Genomic_DNA"/>
</dbReference>
<feature type="region of interest" description="Disordered" evidence="1">
    <location>
        <begin position="187"/>
        <end position="206"/>
    </location>
</feature>
<gene>
    <name evidence="2" type="ORF">GCM10008013_27040</name>
</gene>
<dbReference type="Proteomes" id="UP000659344">
    <property type="component" value="Unassembled WGS sequence"/>
</dbReference>
<proteinExistence type="predicted"/>